<reference evidence="8" key="2">
    <citation type="submission" date="2010-01" db="EMBL/GenBank/DDBJ databases">
        <title>The complete genome of Conexibacter woesei DSM 14684.</title>
        <authorList>
            <consortium name="US DOE Joint Genome Institute (JGI-PGF)"/>
            <person name="Lucas S."/>
            <person name="Copeland A."/>
            <person name="Lapidus A."/>
            <person name="Glavina del Rio T."/>
            <person name="Dalin E."/>
            <person name="Tice H."/>
            <person name="Bruce D."/>
            <person name="Goodwin L."/>
            <person name="Pitluck S."/>
            <person name="Kyrpides N."/>
            <person name="Mavromatis K."/>
            <person name="Ivanova N."/>
            <person name="Mikhailova N."/>
            <person name="Chertkov O."/>
            <person name="Brettin T."/>
            <person name="Detter J.C."/>
            <person name="Han C."/>
            <person name="Larimer F."/>
            <person name="Land M."/>
            <person name="Hauser L."/>
            <person name="Markowitz V."/>
            <person name="Cheng J.-F."/>
            <person name="Hugenholtz P."/>
            <person name="Woyke T."/>
            <person name="Wu D."/>
            <person name="Pukall R."/>
            <person name="Steenblock K."/>
            <person name="Schneider S."/>
            <person name="Klenk H.-P."/>
            <person name="Eisen J.A."/>
        </authorList>
    </citation>
    <scope>NUCLEOTIDE SEQUENCE [LARGE SCALE GENOMIC DNA]</scope>
    <source>
        <strain evidence="8">DSM 14684 / CIP 108061 / JCM 11494 / NBRC 100937 / ID131577</strain>
    </source>
</reference>
<evidence type="ECO:0000259" key="5">
    <source>
        <dbReference type="Pfam" id="PF03241"/>
    </source>
</evidence>
<evidence type="ECO:0000256" key="1">
    <source>
        <dbReference type="ARBA" id="ARBA00022630"/>
    </source>
</evidence>
<dbReference type="EMBL" id="CP001854">
    <property type="protein sequence ID" value="ADB52779.1"/>
    <property type="molecule type" value="Genomic_DNA"/>
</dbReference>
<dbReference type="InterPro" id="IPR036250">
    <property type="entry name" value="AcylCo_DH-like_C"/>
</dbReference>
<evidence type="ECO:0000313" key="7">
    <source>
        <dbReference type="EMBL" id="ADB52779.1"/>
    </source>
</evidence>
<dbReference type="PANTHER" id="PTHR36117">
    <property type="entry name" value="4-HYDROXYPHENYLACETATE 3-MONOOXYGENASE-RELATED"/>
    <property type="match status" value="1"/>
</dbReference>
<dbReference type="SUPFAM" id="SSF47203">
    <property type="entry name" value="Acyl-CoA dehydrogenase C-terminal domain-like"/>
    <property type="match status" value="1"/>
</dbReference>
<dbReference type="PIRSF" id="PIRSF000331">
    <property type="entry name" value="HpaA_HpaB"/>
    <property type="match status" value="1"/>
</dbReference>
<dbReference type="InterPro" id="IPR024674">
    <property type="entry name" value="HpaB/PvcC/4-BUDH_N"/>
</dbReference>
<evidence type="ECO:0000256" key="2">
    <source>
        <dbReference type="ARBA" id="ARBA00022827"/>
    </source>
</evidence>
<feature type="binding site" evidence="4">
    <location>
        <position position="188"/>
    </location>
    <ligand>
        <name>FAD</name>
        <dbReference type="ChEBI" id="CHEBI:57692"/>
    </ligand>
</feature>
<feature type="binding site" evidence="4">
    <location>
        <begin position="151"/>
        <end position="154"/>
    </location>
    <ligand>
        <name>FAD</name>
        <dbReference type="ChEBI" id="CHEBI:57692"/>
    </ligand>
</feature>
<dbReference type="GO" id="GO:0016627">
    <property type="term" value="F:oxidoreductase activity, acting on the CH-CH group of donors"/>
    <property type="evidence" value="ECO:0007669"/>
    <property type="project" value="InterPro"/>
</dbReference>
<protein>
    <submittedName>
        <fullName evidence="7">4-hydroxyphenylacetate 3-hydroxylase</fullName>
    </submittedName>
</protein>
<keyword evidence="2 4" id="KW-0274">FAD</keyword>
<dbReference type="InterPro" id="IPR046373">
    <property type="entry name" value="Acyl-CoA_Oxase/DH_mid-dom_sf"/>
</dbReference>
<reference evidence="7 8" key="1">
    <citation type="journal article" date="2010" name="Stand. Genomic Sci.">
        <title>Complete genome sequence of Conexibacter woesei type strain (ID131577).</title>
        <authorList>
            <person name="Pukall R."/>
            <person name="Lapidus A."/>
            <person name="Glavina Del Rio T."/>
            <person name="Copeland A."/>
            <person name="Tice H."/>
            <person name="Cheng J.-F."/>
            <person name="Lucas S."/>
            <person name="Chen F."/>
            <person name="Nolan M."/>
            <person name="Bruce D."/>
            <person name="Goodwin L."/>
            <person name="Pitluck S."/>
            <person name="Mavromatis K."/>
            <person name="Ivanova N."/>
            <person name="Ovchinnikova G."/>
            <person name="Pati A."/>
            <person name="Chen A."/>
            <person name="Palaniappan K."/>
            <person name="Land M."/>
            <person name="Hauser L."/>
            <person name="Chang Y.-J."/>
            <person name="Jeffries C.D."/>
            <person name="Chain P."/>
            <person name="Meincke L."/>
            <person name="Sims D."/>
            <person name="Brettin T."/>
            <person name="Detter J.C."/>
            <person name="Rohde M."/>
            <person name="Goeker M."/>
            <person name="Bristow J."/>
            <person name="Eisen J.A."/>
            <person name="Markowitz V."/>
            <person name="Kyrpides N.C."/>
            <person name="Klenk H.-P."/>
            <person name="Hugenholtz P."/>
        </authorList>
    </citation>
    <scope>NUCLEOTIDE SEQUENCE [LARGE SCALE GENOMIC DNA]</scope>
    <source>
        <strain evidence="8">DSM 14684 / CIP 108061 / JCM 11494 / NBRC 100937 / ID131577</strain>
    </source>
</reference>
<organism evidence="7 8">
    <name type="scientific">Conexibacter woesei (strain DSM 14684 / CCUG 47730 / CIP 108061 / JCM 11494 / NBRC 100937 / ID131577)</name>
    <dbReference type="NCBI Taxonomy" id="469383"/>
    <lineage>
        <taxon>Bacteria</taxon>
        <taxon>Bacillati</taxon>
        <taxon>Actinomycetota</taxon>
        <taxon>Thermoleophilia</taxon>
        <taxon>Solirubrobacterales</taxon>
        <taxon>Conexibacteraceae</taxon>
        <taxon>Conexibacter</taxon>
    </lineage>
</organism>
<dbReference type="AlphaFoldDB" id="D3F6Y1"/>
<evidence type="ECO:0000313" key="8">
    <source>
        <dbReference type="Proteomes" id="UP000008229"/>
    </source>
</evidence>
<dbReference type="SUPFAM" id="SSF56645">
    <property type="entry name" value="Acyl-CoA dehydrogenase NM domain-like"/>
    <property type="match status" value="1"/>
</dbReference>
<dbReference type="Gene3D" id="1.20.140.10">
    <property type="entry name" value="Butyryl-CoA Dehydrogenase, subunit A, domain 3"/>
    <property type="match status" value="1"/>
</dbReference>
<sequence>MRSGSDYLAAIDDGRRVYVDGEAVEDVASHRAFRGVVETIGGLYDFAADPANEMSYVAPETGRPALKPFMTPRSREELADRRAAIAKWAGLTHGFVGRSPDHVAGFLAGFASDPSVFDVEDGRQLGANVTRWYAKLLDESPFISYVIIPPQVSRAMTASGCDGDYVQAGVVEETDEGIVVRGSQMLGTGTAVSDYLFVSCIKPLTADDVDHAISFVVPVGAPGVKVYCRRPYALGATSSFDYPLSTRFDESDALLVFDDVLIPWEDVFVCRDVDRVRDQFFRTPAHVLGNSQAQIRFVAKLSFLLGLARRICAVNQIDRIPSVTERLADLASLAALVEGMVVASEASAVENARGVVQPNPRFLYGAMGMQAEIYPRFLHIMRELVGGGVIQLPSSYKELVNEDTAPDFARYLVSPGMQSEQRVQLFKLAWDAIGSEFAGRHHQYEMFYAGAPFVAKGYAYRNYGFDDALAAVDGFLARYSLADAVAEEERVHEQA</sequence>
<dbReference type="PANTHER" id="PTHR36117:SF3">
    <property type="entry name" value="4-HYDROXYPHENYLACETATE 3-MONOOXYGENASE-RELATED"/>
    <property type="match status" value="1"/>
</dbReference>
<evidence type="ECO:0000256" key="4">
    <source>
        <dbReference type="PIRSR" id="PIRSR000331-2"/>
    </source>
</evidence>
<dbReference type="Gene3D" id="2.40.110.10">
    <property type="entry name" value="Butyryl-CoA Dehydrogenase, subunit A, domain 2"/>
    <property type="match status" value="1"/>
</dbReference>
<dbReference type="InterPro" id="IPR024719">
    <property type="entry name" value="HpaB/PvcC/4-BUDH_C"/>
</dbReference>
<evidence type="ECO:0000259" key="6">
    <source>
        <dbReference type="Pfam" id="PF11794"/>
    </source>
</evidence>
<proteinExistence type="predicted"/>
<dbReference type="HOGENOM" id="CLU_023920_2_1_11"/>
<dbReference type="Pfam" id="PF03241">
    <property type="entry name" value="HpaB"/>
    <property type="match status" value="1"/>
</dbReference>
<keyword evidence="8" id="KW-1185">Reference proteome</keyword>
<dbReference type="eggNOG" id="COG2368">
    <property type="taxonomic scope" value="Bacteria"/>
</dbReference>
<dbReference type="STRING" id="469383.Cwoe_4365"/>
<gene>
    <name evidence="7" type="ordered locus">Cwoe_4365</name>
</gene>
<dbReference type="Proteomes" id="UP000008229">
    <property type="component" value="Chromosome"/>
</dbReference>
<feature type="domain" description="HpaB/PvcC/4-BUDH C-terminal" evidence="5">
    <location>
        <begin position="277"/>
        <end position="476"/>
    </location>
</feature>
<feature type="domain" description="HpaB/PvcC/4-BUDH N-terminal" evidence="6">
    <location>
        <begin position="4"/>
        <end position="269"/>
    </location>
</feature>
<dbReference type="Gene3D" id="1.10.3140.10">
    <property type="entry name" value="4-hydroxybutyryl-coa dehydratase, domain 1"/>
    <property type="match status" value="1"/>
</dbReference>
<keyword evidence="1" id="KW-0285">Flavoprotein</keyword>
<dbReference type="KEGG" id="cwo:Cwoe_4365"/>
<dbReference type="InterPro" id="IPR004925">
    <property type="entry name" value="HpaB/PvcC/4-BUDH"/>
</dbReference>
<dbReference type="RefSeq" id="WP_012935830.1">
    <property type="nucleotide sequence ID" value="NC_013739.1"/>
</dbReference>
<dbReference type="Pfam" id="PF11794">
    <property type="entry name" value="HpaB_N"/>
    <property type="match status" value="1"/>
</dbReference>
<evidence type="ECO:0000256" key="3">
    <source>
        <dbReference type="ARBA" id="ARBA00023002"/>
    </source>
</evidence>
<keyword evidence="3" id="KW-0560">Oxidoreductase</keyword>
<name>D3F6Y1_CONWI</name>
<dbReference type="InterPro" id="IPR009100">
    <property type="entry name" value="AcylCoA_DH/oxidase_NM_dom_sf"/>
</dbReference>
<dbReference type="OrthoDB" id="9785230at2"/>
<accession>D3F6Y1</accession>